<proteinExistence type="predicted"/>
<dbReference type="InterPro" id="IPR046556">
    <property type="entry name" value="DUF6710"/>
</dbReference>
<protein>
    <submittedName>
        <fullName evidence="1">Uncharacterized protein</fullName>
    </submittedName>
</protein>
<dbReference type="Proteomes" id="UP000006459">
    <property type="component" value="Unassembled WGS sequence"/>
</dbReference>
<dbReference type="Pfam" id="PF20457">
    <property type="entry name" value="DUF6710"/>
    <property type="match status" value="1"/>
</dbReference>
<name>F3UZW5_STRSA</name>
<sequence length="271" mass="32061">MVSIFKNIYSALKTGKTLDYINQENEIQEEKKRKEDDKKKKQTEEFKITAKQLPDEKVATVKKYLEKGDYQSVNKYLRTLSNYYTYHLAFDTLNSDNNKWGKVINGKLCTIIDTRFSHELVKNYVFNVHQEDFVHYYSNYTNLSIEKPTFRLNEHPILLFAWNKGRIVENIENINHHSCPLSPNRNLDNYYFYPMGLIECYGGNHSQFSALLENSDKHVSEITQIVDVTSLYDEVCFDGQEFKRKSDNKLLYKAKNDFERLYGVFFEIGRI</sequence>
<organism evidence="1 2">
    <name type="scientific">Streptococcus sanguinis SK49</name>
    <dbReference type="NCBI Taxonomy" id="888808"/>
    <lineage>
        <taxon>Bacteria</taxon>
        <taxon>Bacillati</taxon>
        <taxon>Bacillota</taxon>
        <taxon>Bacilli</taxon>
        <taxon>Lactobacillales</taxon>
        <taxon>Streptococcaceae</taxon>
        <taxon>Streptococcus</taxon>
    </lineage>
</organism>
<dbReference type="EMBL" id="AFFO01000016">
    <property type="protein sequence ID" value="EGJ36168.1"/>
    <property type="molecule type" value="Genomic_DNA"/>
</dbReference>
<comment type="caution">
    <text evidence="1">The sequence shown here is derived from an EMBL/GenBank/DDBJ whole genome shotgun (WGS) entry which is preliminary data.</text>
</comment>
<accession>F3UZW5</accession>
<dbReference type="HOGENOM" id="CLU_1063542_0_0_9"/>
<evidence type="ECO:0000313" key="1">
    <source>
        <dbReference type="EMBL" id="EGJ36168.1"/>
    </source>
</evidence>
<dbReference type="AlphaFoldDB" id="F3UZW5"/>
<gene>
    <name evidence="1" type="ORF">HMPREF9380_2055</name>
</gene>
<evidence type="ECO:0000313" key="2">
    <source>
        <dbReference type="Proteomes" id="UP000006459"/>
    </source>
</evidence>
<dbReference type="RefSeq" id="WP_004193600.1">
    <property type="nucleotide sequence ID" value="NZ_GL890986.1"/>
</dbReference>
<reference evidence="1 2" key="1">
    <citation type="submission" date="2011-03" db="EMBL/GenBank/DDBJ databases">
        <authorList>
            <person name="Muzny D."/>
            <person name="Qin X."/>
            <person name="Deng J."/>
            <person name="Jiang H."/>
            <person name="Liu Y."/>
            <person name="Qu J."/>
            <person name="Song X.-Z."/>
            <person name="Zhang L."/>
            <person name="Thornton R."/>
            <person name="Coyle M."/>
            <person name="Francisco L."/>
            <person name="Jackson L."/>
            <person name="Javaid M."/>
            <person name="Korchina V."/>
            <person name="Kovar C."/>
            <person name="Mata R."/>
            <person name="Mathew T."/>
            <person name="Ngo R."/>
            <person name="Nguyen L."/>
            <person name="Nguyen N."/>
            <person name="Okwuonu G."/>
            <person name="Ongeri F."/>
            <person name="Pham C."/>
            <person name="Simmons D."/>
            <person name="Wilczek-Boney K."/>
            <person name="Hale W."/>
            <person name="Jakkamsetti A."/>
            <person name="Pham P."/>
            <person name="Ruth R."/>
            <person name="San Lucas F."/>
            <person name="Warren J."/>
            <person name="Zhang J."/>
            <person name="Zhao Z."/>
            <person name="Zhou C."/>
            <person name="Zhu D."/>
            <person name="Lee S."/>
            <person name="Bess C."/>
            <person name="Blankenburg K."/>
            <person name="Forbes L."/>
            <person name="Fu Q."/>
            <person name="Gubbala S."/>
            <person name="Hirani K."/>
            <person name="Jayaseelan J.C."/>
            <person name="Lara F."/>
            <person name="Munidasa M."/>
            <person name="Palculict T."/>
            <person name="Patil S."/>
            <person name="Pu L.-L."/>
            <person name="Saada N."/>
            <person name="Tang L."/>
            <person name="Weissenberger G."/>
            <person name="Zhu Y."/>
            <person name="Hemphill L."/>
            <person name="Shang Y."/>
            <person name="Youmans B."/>
            <person name="Ayvaz T."/>
            <person name="Ross M."/>
            <person name="Santibanez J."/>
            <person name="Aqrawi P."/>
            <person name="Gross S."/>
            <person name="Joshi V."/>
            <person name="Fowler G."/>
            <person name="Nazareth L."/>
            <person name="Reid J."/>
            <person name="Worley K."/>
            <person name="Petrosino J."/>
            <person name="Highlander S."/>
            <person name="Gibbs R."/>
        </authorList>
    </citation>
    <scope>NUCLEOTIDE SEQUENCE [LARGE SCALE GENOMIC DNA]</scope>
    <source>
        <strain evidence="1 2">SK49</strain>
    </source>
</reference>
<feature type="non-terminal residue" evidence="1">
    <location>
        <position position="271"/>
    </location>
</feature>